<evidence type="ECO:0000256" key="2">
    <source>
        <dbReference type="ARBA" id="ARBA00017846"/>
    </source>
</evidence>
<dbReference type="EMBL" id="CZBU01000002">
    <property type="protein sequence ID" value="CUQ76038.1"/>
    <property type="molecule type" value="Genomic_DNA"/>
</dbReference>
<dbReference type="GO" id="GO:0016787">
    <property type="term" value="F:hydrolase activity"/>
    <property type="evidence" value="ECO:0007669"/>
    <property type="project" value="UniProtKB-KW"/>
</dbReference>
<dbReference type="SMART" id="SM00487">
    <property type="entry name" value="DEXDc"/>
    <property type="match status" value="1"/>
</dbReference>
<dbReference type="Proteomes" id="UP000481964">
    <property type="component" value="Unassembled WGS sequence"/>
</dbReference>
<keyword evidence="7 15" id="KW-0067">ATP-binding</keyword>
<keyword evidence="9 15" id="KW-0233">DNA recombination</keyword>
<evidence type="ECO:0000256" key="12">
    <source>
        <dbReference type="ARBA" id="ARBA00034617"/>
    </source>
</evidence>
<accession>A0A174YVR7</accession>
<feature type="domain" description="Helicase ATP-binding" evidence="16">
    <location>
        <begin position="272"/>
        <end position="435"/>
    </location>
</feature>
<keyword evidence="10 15" id="KW-0234">DNA repair</keyword>
<dbReference type="InterPro" id="IPR011545">
    <property type="entry name" value="DEAD/DEAH_box_helicase_dom"/>
</dbReference>
<dbReference type="OrthoDB" id="9804325at2"/>
<dbReference type="GO" id="GO:0006281">
    <property type="term" value="P:DNA repair"/>
    <property type="evidence" value="ECO:0007669"/>
    <property type="project" value="UniProtKB-UniRule"/>
</dbReference>
<dbReference type="SUPFAM" id="SSF50249">
    <property type="entry name" value="Nucleic acid-binding proteins"/>
    <property type="match status" value="1"/>
</dbReference>
<keyword evidence="5 15" id="KW-0378">Hydrolase</keyword>
<name>A0A174YVR7_9FIRM</name>
<dbReference type="Pfam" id="PF00271">
    <property type="entry name" value="Helicase_C"/>
    <property type="match status" value="1"/>
</dbReference>
<dbReference type="GO" id="GO:0005524">
    <property type="term" value="F:ATP binding"/>
    <property type="evidence" value="ECO:0007669"/>
    <property type="project" value="UniProtKB-KW"/>
</dbReference>
<evidence type="ECO:0000313" key="19">
    <source>
        <dbReference type="EMBL" id="MSC57319.1"/>
    </source>
</evidence>
<dbReference type="GO" id="GO:0043138">
    <property type="term" value="F:3'-5' DNA helicase activity"/>
    <property type="evidence" value="ECO:0007669"/>
    <property type="project" value="UniProtKB-EC"/>
</dbReference>
<dbReference type="RefSeq" id="WP_154300803.1">
    <property type="nucleotide sequence ID" value="NZ_CZBU01000002.1"/>
</dbReference>
<keyword evidence="11" id="KW-0413">Isomerase</keyword>
<feature type="domain" description="Helicase C-terminal" evidence="17">
    <location>
        <begin position="454"/>
        <end position="613"/>
    </location>
</feature>
<evidence type="ECO:0000256" key="13">
    <source>
        <dbReference type="ARBA" id="ARBA00034808"/>
    </source>
</evidence>
<evidence type="ECO:0000256" key="1">
    <source>
        <dbReference type="ARBA" id="ARBA00007504"/>
    </source>
</evidence>
<evidence type="ECO:0000256" key="9">
    <source>
        <dbReference type="ARBA" id="ARBA00023172"/>
    </source>
</evidence>
<dbReference type="AlphaFoldDB" id="A0A174YVR7"/>
<keyword evidence="8" id="KW-0238">DNA-binding</keyword>
<dbReference type="SUPFAM" id="SSF52540">
    <property type="entry name" value="P-loop containing nucleoside triphosphate hydrolases"/>
    <property type="match status" value="2"/>
</dbReference>
<dbReference type="PANTHER" id="PTHR47964:SF1">
    <property type="entry name" value="ATP-DEPENDENT DNA HELICASE HOMOLOG RECG, CHLOROPLASTIC"/>
    <property type="match status" value="1"/>
</dbReference>
<comment type="catalytic activity">
    <reaction evidence="14 15">
        <text>ATP + H2O = ADP + phosphate + H(+)</text>
        <dbReference type="Rhea" id="RHEA:13065"/>
        <dbReference type="ChEBI" id="CHEBI:15377"/>
        <dbReference type="ChEBI" id="CHEBI:15378"/>
        <dbReference type="ChEBI" id="CHEBI:30616"/>
        <dbReference type="ChEBI" id="CHEBI:43474"/>
        <dbReference type="ChEBI" id="CHEBI:456216"/>
        <dbReference type="EC" id="5.6.2.4"/>
    </reaction>
</comment>
<proteinExistence type="inferred from homology"/>
<dbReference type="PROSITE" id="PS51192">
    <property type="entry name" value="HELICASE_ATP_BIND_1"/>
    <property type="match status" value="1"/>
</dbReference>
<dbReference type="Gene3D" id="2.40.50.140">
    <property type="entry name" value="Nucleic acid-binding proteins"/>
    <property type="match status" value="1"/>
</dbReference>
<dbReference type="PANTHER" id="PTHR47964">
    <property type="entry name" value="ATP-DEPENDENT DNA HELICASE HOMOLOG RECG, CHLOROPLASTIC"/>
    <property type="match status" value="1"/>
</dbReference>
<dbReference type="NCBIfam" id="NF008168">
    <property type="entry name" value="PRK10917.2-2"/>
    <property type="match status" value="1"/>
</dbReference>
<dbReference type="InterPro" id="IPR004609">
    <property type="entry name" value="ATP-dep_DNA_helicase_RecG"/>
</dbReference>
<dbReference type="GO" id="GO:0006310">
    <property type="term" value="P:DNA recombination"/>
    <property type="evidence" value="ECO:0007669"/>
    <property type="project" value="UniProtKB-UniRule"/>
</dbReference>
<dbReference type="InterPro" id="IPR014001">
    <property type="entry name" value="Helicase_ATP-bd"/>
</dbReference>
<dbReference type="PROSITE" id="PS51194">
    <property type="entry name" value="HELICASE_CTER"/>
    <property type="match status" value="1"/>
</dbReference>
<keyword evidence="3 15" id="KW-0547">Nucleotide-binding</keyword>
<evidence type="ECO:0000256" key="15">
    <source>
        <dbReference type="RuleBase" id="RU363016"/>
    </source>
</evidence>
<keyword evidence="6 15" id="KW-0347">Helicase</keyword>
<evidence type="ECO:0000313" key="18">
    <source>
        <dbReference type="EMBL" id="CUQ76038.1"/>
    </source>
</evidence>
<evidence type="ECO:0000256" key="11">
    <source>
        <dbReference type="ARBA" id="ARBA00023235"/>
    </source>
</evidence>
<dbReference type="InterPro" id="IPR027417">
    <property type="entry name" value="P-loop_NTPase"/>
</dbReference>
<dbReference type="Pfam" id="PF17191">
    <property type="entry name" value="RecG_wedge"/>
    <property type="match status" value="1"/>
</dbReference>
<evidence type="ECO:0000256" key="7">
    <source>
        <dbReference type="ARBA" id="ARBA00022840"/>
    </source>
</evidence>
<evidence type="ECO:0000313" key="20">
    <source>
        <dbReference type="Proteomes" id="UP000095621"/>
    </source>
</evidence>
<evidence type="ECO:0000313" key="21">
    <source>
        <dbReference type="Proteomes" id="UP000481964"/>
    </source>
</evidence>
<dbReference type="InterPro" id="IPR012340">
    <property type="entry name" value="NA-bd_OB-fold"/>
</dbReference>
<dbReference type="SMART" id="SM00490">
    <property type="entry name" value="HELICc"/>
    <property type="match status" value="1"/>
</dbReference>
<dbReference type="EC" id="5.6.2.4" evidence="13 15"/>
<dbReference type="InterPro" id="IPR001650">
    <property type="entry name" value="Helicase_C-like"/>
</dbReference>
<dbReference type="Proteomes" id="UP000095621">
    <property type="component" value="Unassembled WGS sequence"/>
</dbReference>
<reference evidence="19 21" key="2">
    <citation type="journal article" date="2019" name="Nat. Med.">
        <title>A library of human gut bacterial isolates paired with longitudinal multiomics data enables mechanistic microbiome research.</title>
        <authorList>
            <person name="Poyet M."/>
            <person name="Groussin M."/>
            <person name="Gibbons S.M."/>
            <person name="Avila-Pacheco J."/>
            <person name="Jiang X."/>
            <person name="Kearney S.M."/>
            <person name="Perrotta A.R."/>
            <person name="Berdy B."/>
            <person name="Zhao S."/>
            <person name="Lieberman T.D."/>
            <person name="Swanson P.K."/>
            <person name="Smith M."/>
            <person name="Roesemann S."/>
            <person name="Alexander J.E."/>
            <person name="Rich S.A."/>
            <person name="Livny J."/>
            <person name="Vlamakis H."/>
            <person name="Clish C."/>
            <person name="Bullock K."/>
            <person name="Deik A."/>
            <person name="Scott J."/>
            <person name="Pierce K.A."/>
            <person name="Xavier R.J."/>
            <person name="Alm E.J."/>
        </authorList>
    </citation>
    <scope>NUCLEOTIDE SEQUENCE [LARGE SCALE GENOMIC DNA]</scope>
    <source>
        <strain evidence="19 21">BIOML-A1</strain>
    </source>
</reference>
<dbReference type="InterPro" id="IPR033454">
    <property type="entry name" value="RecG_wedge"/>
</dbReference>
<dbReference type="InterPro" id="IPR047112">
    <property type="entry name" value="RecG/Mfd"/>
</dbReference>
<organism evidence="18 20">
    <name type="scientific">Lachnospira eligens</name>
    <dbReference type="NCBI Taxonomy" id="39485"/>
    <lineage>
        <taxon>Bacteria</taxon>
        <taxon>Bacillati</taxon>
        <taxon>Bacillota</taxon>
        <taxon>Clostridia</taxon>
        <taxon>Lachnospirales</taxon>
        <taxon>Lachnospiraceae</taxon>
        <taxon>Lachnospira</taxon>
    </lineage>
</organism>
<evidence type="ECO:0000256" key="6">
    <source>
        <dbReference type="ARBA" id="ARBA00022806"/>
    </source>
</evidence>
<comment type="function">
    <text evidence="15">Plays a critical role in recombination and DNA repair. Helps process Holliday junction intermediates to mature products by catalyzing branch migration. Has replication fork regression activity, unwinds stalled or blocked replication forks to make a HJ that can be resolved. Has a DNA unwinding activity characteristic of a DNA helicase with 3'-5' polarity.</text>
</comment>
<dbReference type="Gene3D" id="3.40.50.300">
    <property type="entry name" value="P-loop containing nucleotide triphosphate hydrolases"/>
    <property type="match status" value="2"/>
</dbReference>
<gene>
    <name evidence="18" type="primary">recG</name>
    <name evidence="18" type="ORF">ERS852490_00838</name>
    <name evidence="19" type="ORF">GKE48_07650</name>
</gene>
<comment type="catalytic activity">
    <reaction evidence="12 15">
        <text>Couples ATP hydrolysis with the unwinding of duplex DNA by translocating in the 3'-5' direction.</text>
        <dbReference type="EC" id="5.6.2.4"/>
    </reaction>
</comment>
<evidence type="ECO:0000256" key="5">
    <source>
        <dbReference type="ARBA" id="ARBA00022801"/>
    </source>
</evidence>
<evidence type="ECO:0000256" key="3">
    <source>
        <dbReference type="ARBA" id="ARBA00022741"/>
    </source>
</evidence>
<dbReference type="CDD" id="cd04488">
    <property type="entry name" value="RecG_wedge_OBF"/>
    <property type="match status" value="1"/>
</dbReference>
<dbReference type="Pfam" id="PF00270">
    <property type="entry name" value="DEAD"/>
    <property type="match status" value="1"/>
</dbReference>
<dbReference type="EMBL" id="WKRD01000005">
    <property type="protein sequence ID" value="MSC57319.1"/>
    <property type="molecule type" value="Genomic_DNA"/>
</dbReference>
<evidence type="ECO:0000256" key="4">
    <source>
        <dbReference type="ARBA" id="ARBA00022763"/>
    </source>
</evidence>
<dbReference type="NCBIfam" id="NF008165">
    <property type="entry name" value="PRK10917.1-3"/>
    <property type="match status" value="1"/>
</dbReference>
<protein>
    <recommendedName>
        <fullName evidence="2 15">ATP-dependent DNA helicase RecG</fullName>
        <ecNumber evidence="13 15">5.6.2.4</ecNumber>
    </recommendedName>
</protein>
<sequence>MNITELKGIGAKTAENFNRLSVYTVSDLVGLYPRDYDVYHEPVFVKDISHESEHTEVAVEGQVCKSPDIYGSGRLKILTVTIKDYNGDSIKCSWYNMPFLKNTLRLGTRYVFRGRLVNKRGWLLEQPKMYTLAQYKELQGTLQPIYPLTKGLTNNAVTKAVAQALEKYSAGLEKEYIPDYIRKRYSLAEHNFSVVNIHFPKTMEEYVQARHRLAFEEFFLFTLATLSLKSANERIPNSYVIPESKEKDQFLESLSYSLTNAQLRTVSEVAQDMSGEHLCSRLIQGDVGSGKTVVATIALINTVIAGYQGALMAPTEVLARQHYESFVKGFEKAGLDIRVELLVGSMTAKQKKEAYARIADGTAGIIVGTHALIQEKVEYKELALVITDEQHRFGVNQRRDFSQKGKSPHILVMSATPIPRTLAIILYGDLDISIIDEMPANRLPIKNCVVDESYRPKAYAFIHKQVASGRQCYVICPMVEDSEAVEAENVVDYTAMLKKELPDIRIEYLHGKMRPSLKNEVMERFAAHETDVLVSTTVIEVGVNVPNSTVMMVENSERFGLAQLHQLRGRVGRGEYQSYCIFVTGNKSEKIRKRLEILNKSNDGFKIAEEDLRLRGPGDFFGVRQSGDFDFGIADVFTDAKTLKEASDAAKDMLKKDPELKLENNVYLKQKVAEYTIKCLEKINL</sequence>
<dbReference type="NCBIfam" id="TIGR00643">
    <property type="entry name" value="recG"/>
    <property type="match status" value="1"/>
</dbReference>
<comment type="similarity">
    <text evidence="1 15">Belongs to the helicase family. RecG subfamily.</text>
</comment>
<evidence type="ECO:0000256" key="10">
    <source>
        <dbReference type="ARBA" id="ARBA00023204"/>
    </source>
</evidence>
<keyword evidence="4 15" id="KW-0227">DNA damage</keyword>
<dbReference type="GO" id="GO:0003677">
    <property type="term" value="F:DNA binding"/>
    <property type="evidence" value="ECO:0007669"/>
    <property type="project" value="UniProtKB-KW"/>
</dbReference>
<evidence type="ECO:0000259" key="17">
    <source>
        <dbReference type="PROSITE" id="PS51194"/>
    </source>
</evidence>
<dbReference type="CDD" id="cd17992">
    <property type="entry name" value="DEXHc_RecG"/>
    <property type="match status" value="1"/>
</dbReference>
<evidence type="ECO:0000256" key="8">
    <source>
        <dbReference type="ARBA" id="ARBA00023125"/>
    </source>
</evidence>
<evidence type="ECO:0000259" key="16">
    <source>
        <dbReference type="PROSITE" id="PS51192"/>
    </source>
</evidence>
<dbReference type="Pfam" id="PF19833">
    <property type="entry name" value="RecG_dom3_C"/>
    <property type="match status" value="1"/>
</dbReference>
<reference evidence="18 20" key="1">
    <citation type="submission" date="2015-09" db="EMBL/GenBank/DDBJ databases">
        <authorList>
            <consortium name="Pathogen Informatics"/>
        </authorList>
    </citation>
    <scope>NUCLEOTIDE SEQUENCE [LARGE SCALE GENOMIC DNA]</scope>
    <source>
        <strain evidence="18 20">2789STDY5834875</strain>
    </source>
</reference>
<evidence type="ECO:0000256" key="14">
    <source>
        <dbReference type="ARBA" id="ARBA00048988"/>
    </source>
</evidence>
<dbReference type="InterPro" id="IPR045562">
    <property type="entry name" value="RecG_dom3_C"/>
</dbReference>